<dbReference type="Proteomes" id="UP001056937">
    <property type="component" value="Chromosome 1"/>
</dbReference>
<proteinExistence type="predicted"/>
<dbReference type="RefSeq" id="WP_252167185.1">
    <property type="nucleotide sequence ID" value="NZ_CP084930.1"/>
</dbReference>
<keyword evidence="2" id="KW-1185">Reference proteome</keyword>
<evidence type="ECO:0008006" key="3">
    <source>
        <dbReference type="Google" id="ProtNLM"/>
    </source>
</evidence>
<sequence length="63" mass="7416">MSQPLLFLIQRHLRRTGMPPTRFGRMVVGDPRFVHDLRRGREARPATVRRVQAWIAQHDEAAR</sequence>
<evidence type="ECO:0000313" key="2">
    <source>
        <dbReference type="Proteomes" id="UP001056937"/>
    </source>
</evidence>
<accession>A0ABY4X8Z3</accession>
<gene>
    <name evidence="1" type="ORF">LHA26_02510</name>
</gene>
<protein>
    <recommendedName>
        <fullName evidence="3">Transcriptional regulator</fullName>
    </recommendedName>
</protein>
<dbReference type="EMBL" id="CP084930">
    <property type="protein sequence ID" value="USI73375.1"/>
    <property type="molecule type" value="Genomic_DNA"/>
</dbReference>
<reference evidence="1" key="1">
    <citation type="journal article" date="2022" name="Toxins">
        <title>Genomic Analysis of Sphingopyxis sp. USTB-05 for Biodegrading Cyanobacterial Hepatotoxins.</title>
        <authorList>
            <person name="Liu C."/>
            <person name="Xu Q."/>
            <person name="Zhao Z."/>
            <person name="Zhang H."/>
            <person name="Liu X."/>
            <person name="Yin C."/>
            <person name="Liu Y."/>
            <person name="Yan H."/>
        </authorList>
    </citation>
    <scope>NUCLEOTIDE SEQUENCE</scope>
    <source>
        <strain evidence="1">NBD5</strain>
    </source>
</reference>
<evidence type="ECO:0000313" key="1">
    <source>
        <dbReference type="EMBL" id="USI73375.1"/>
    </source>
</evidence>
<name>A0ABY4X8Z3_9SPHN</name>
<organism evidence="1 2">
    <name type="scientific">Sphingomonas morindae</name>
    <dbReference type="NCBI Taxonomy" id="1541170"/>
    <lineage>
        <taxon>Bacteria</taxon>
        <taxon>Pseudomonadati</taxon>
        <taxon>Pseudomonadota</taxon>
        <taxon>Alphaproteobacteria</taxon>
        <taxon>Sphingomonadales</taxon>
        <taxon>Sphingomonadaceae</taxon>
        <taxon>Sphingomonas</taxon>
    </lineage>
</organism>